<protein>
    <submittedName>
        <fullName evidence="1">Transposon TX1 putative 149 kDa protein</fullName>
        <ecNumber evidence="1">3.1.27.-</ecNumber>
    </submittedName>
</protein>
<evidence type="ECO:0000313" key="1">
    <source>
        <dbReference type="EMBL" id="KHN42583.1"/>
    </source>
</evidence>
<feature type="non-terminal residue" evidence="1">
    <location>
        <position position="70"/>
    </location>
</feature>
<sequence>WKELKPDFLRFIAEFYVNATFPKGSNSSFIALIPKLKDPQSISDFRPISLIGCVYKVIAKLLANRLRKVM</sequence>
<name>A0A0B2SCP5_GLYSO</name>
<dbReference type="Proteomes" id="UP000053555">
    <property type="component" value="Unassembled WGS sequence"/>
</dbReference>
<keyword evidence="1" id="KW-0378">Hydrolase</keyword>
<dbReference type="EMBL" id="KN644308">
    <property type="protein sequence ID" value="KHN42583.1"/>
    <property type="molecule type" value="Genomic_DNA"/>
</dbReference>
<dbReference type="GO" id="GO:0016787">
    <property type="term" value="F:hydrolase activity"/>
    <property type="evidence" value="ECO:0007669"/>
    <property type="project" value="UniProtKB-KW"/>
</dbReference>
<proteinExistence type="predicted"/>
<dbReference type="EC" id="3.1.27.-" evidence="1"/>
<dbReference type="AlphaFoldDB" id="A0A0B2SCP5"/>
<accession>A0A0B2SCP5</accession>
<reference evidence="1" key="1">
    <citation type="submission" date="2014-07" db="EMBL/GenBank/DDBJ databases">
        <title>Identification of a novel salt tolerance gene in wild soybean by whole-genome sequencing.</title>
        <authorList>
            <person name="Lam H.-M."/>
            <person name="Qi X."/>
            <person name="Li M.-W."/>
            <person name="Liu X."/>
            <person name="Xie M."/>
            <person name="Ni M."/>
            <person name="Xu X."/>
        </authorList>
    </citation>
    <scope>NUCLEOTIDE SEQUENCE [LARGE SCALE GENOMIC DNA]</scope>
    <source>
        <tissue evidence="1">Root</tissue>
    </source>
</reference>
<feature type="non-terminal residue" evidence="1">
    <location>
        <position position="1"/>
    </location>
</feature>
<organism evidence="1">
    <name type="scientific">Glycine soja</name>
    <name type="common">Wild soybean</name>
    <dbReference type="NCBI Taxonomy" id="3848"/>
    <lineage>
        <taxon>Eukaryota</taxon>
        <taxon>Viridiplantae</taxon>
        <taxon>Streptophyta</taxon>
        <taxon>Embryophyta</taxon>
        <taxon>Tracheophyta</taxon>
        <taxon>Spermatophyta</taxon>
        <taxon>Magnoliopsida</taxon>
        <taxon>eudicotyledons</taxon>
        <taxon>Gunneridae</taxon>
        <taxon>Pentapetalae</taxon>
        <taxon>rosids</taxon>
        <taxon>fabids</taxon>
        <taxon>Fabales</taxon>
        <taxon>Fabaceae</taxon>
        <taxon>Papilionoideae</taxon>
        <taxon>50 kb inversion clade</taxon>
        <taxon>NPAAA clade</taxon>
        <taxon>indigoferoid/millettioid clade</taxon>
        <taxon>Phaseoleae</taxon>
        <taxon>Glycine</taxon>
        <taxon>Glycine subgen. Soja</taxon>
    </lineage>
</organism>
<gene>
    <name evidence="1" type="ORF">glysoja_042804</name>
</gene>